<feature type="transmembrane region" description="Helical" evidence="7">
    <location>
        <begin position="12"/>
        <end position="33"/>
    </location>
</feature>
<dbReference type="InterPro" id="IPR050640">
    <property type="entry name" value="Bact_2-comp_sensor_kinase"/>
</dbReference>
<evidence type="ECO:0000313" key="10">
    <source>
        <dbReference type="Proteomes" id="UP001589619"/>
    </source>
</evidence>
<dbReference type="PANTHER" id="PTHR34220">
    <property type="entry name" value="SENSOR HISTIDINE KINASE YPDA"/>
    <property type="match status" value="1"/>
</dbReference>
<gene>
    <name evidence="9" type="ORF">ACFFNY_27025</name>
</gene>
<accession>A0ABV5W4K6</accession>
<evidence type="ECO:0000256" key="2">
    <source>
        <dbReference type="ARBA" id="ARBA00022475"/>
    </source>
</evidence>
<dbReference type="Gene3D" id="6.10.340.10">
    <property type="match status" value="1"/>
</dbReference>
<dbReference type="InterPro" id="IPR010559">
    <property type="entry name" value="Sig_transdc_His_kin_internal"/>
</dbReference>
<evidence type="ECO:0000256" key="3">
    <source>
        <dbReference type="ARBA" id="ARBA00022553"/>
    </source>
</evidence>
<dbReference type="SUPFAM" id="SSF55874">
    <property type="entry name" value="ATPase domain of HSP90 chaperone/DNA topoisomerase II/histidine kinase"/>
    <property type="match status" value="1"/>
</dbReference>
<comment type="subcellular location">
    <subcellularLocation>
        <location evidence="1">Cell membrane</location>
        <topology evidence="1">Multi-pass membrane protein</topology>
    </subcellularLocation>
</comment>
<dbReference type="EMBL" id="JBHMAG010000018">
    <property type="protein sequence ID" value="MFB9755243.1"/>
    <property type="molecule type" value="Genomic_DNA"/>
</dbReference>
<dbReference type="PROSITE" id="PS50885">
    <property type="entry name" value="HAMP"/>
    <property type="match status" value="1"/>
</dbReference>
<dbReference type="RefSeq" id="WP_344907893.1">
    <property type="nucleotide sequence ID" value="NZ_BAAAYO010000006.1"/>
</dbReference>
<protein>
    <submittedName>
        <fullName evidence="9">Sensor histidine kinase</fullName>
        <ecNumber evidence="9">2.7.13.3</ecNumber>
    </submittedName>
</protein>
<dbReference type="Proteomes" id="UP001589619">
    <property type="component" value="Unassembled WGS sequence"/>
</dbReference>
<evidence type="ECO:0000256" key="7">
    <source>
        <dbReference type="SAM" id="Phobius"/>
    </source>
</evidence>
<dbReference type="InterPro" id="IPR003660">
    <property type="entry name" value="HAMP_dom"/>
</dbReference>
<keyword evidence="7" id="KW-1133">Transmembrane helix</keyword>
<reference evidence="9 10" key="1">
    <citation type="submission" date="2024-09" db="EMBL/GenBank/DDBJ databases">
        <authorList>
            <person name="Sun Q."/>
            <person name="Mori K."/>
        </authorList>
    </citation>
    <scope>NUCLEOTIDE SEQUENCE [LARGE SCALE GENOMIC DNA]</scope>
    <source>
        <strain evidence="9 10">JCM 12520</strain>
    </source>
</reference>
<evidence type="ECO:0000259" key="8">
    <source>
        <dbReference type="PROSITE" id="PS50885"/>
    </source>
</evidence>
<dbReference type="InterPro" id="IPR003594">
    <property type="entry name" value="HATPase_dom"/>
</dbReference>
<organism evidence="9 10">
    <name type="scientific">Paenibacillus hodogayensis</name>
    <dbReference type="NCBI Taxonomy" id="279208"/>
    <lineage>
        <taxon>Bacteria</taxon>
        <taxon>Bacillati</taxon>
        <taxon>Bacillota</taxon>
        <taxon>Bacilli</taxon>
        <taxon>Bacillales</taxon>
        <taxon>Paenibacillaceae</taxon>
        <taxon>Paenibacillus</taxon>
    </lineage>
</organism>
<keyword evidence="10" id="KW-1185">Reference proteome</keyword>
<feature type="transmembrane region" description="Helical" evidence="7">
    <location>
        <begin position="283"/>
        <end position="302"/>
    </location>
</feature>
<keyword evidence="4 9" id="KW-0808">Transferase</keyword>
<keyword evidence="6 7" id="KW-0472">Membrane</keyword>
<evidence type="ECO:0000256" key="6">
    <source>
        <dbReference type="ARBA" id="ARBA00023136"/>
    </source>
</evidence>
<comment type="caution">
    <text evidence="9">The sequence shown here is derived from an EMBL/GenBank/DDBJ whole genome shotgun (WGS) entry which is preliminary data.</text>
</comment>
<sequence>MDIRRLDFVSSLGFKLIGGFLVVIIPLSVLLIYNNFYAIHVVRNQVAYTYADLTALYMKQVDQSLSIADDYLYDLIVRETDLLLLDSVRSEDDTDYHFAKVRLLNRLSSDITNYRYLDSFFVYSQSNGEYISSRRPSGNFERSELIKEALIGRISHPVSSDNEEWLTMEIGGTDYMVRIVRTGNVYVGAWMGIEHFAEPLQQIDTGRNGKTFFVSGDGRPIGAQSYIRQNEIDWTRDRDGDTLKGADGRYLSIRRKSEEGSFYLNALVPESRVLESLPHFKQIISGVTISSIILLPVVFFYYRRVFLLPIYRLIGVMKRAQEGYLNVRASSGSGAKEFQIMNKAFNDMMAEIGELKIHIYEEKLRFQNAELKHLQMQINPHFFLNALNTVYYFAQSQNYEMIRKLSLSLIQYFRYMFRSGTPFVSLREEFNHIHHYLHIQEVRFPQNLTFAISVEEAVADCLIPPLLIHTFVENTIKHAVDLDRFTQLSVRAQSDPLDPEGMCTLTVRDNGKGFGEEILRLLRTDEQSVNDTGEGIGIWNTTRRLLLAFPAAARISFGNHPEGGALVQIWFPQKRRTEDKEGSEHEI</sequence>
<dbReference type="InterPro" id="IPR036890">
    <property type="entry name" value="HATPase_C_sf"/>
</dbReference>
<dbReference type="EC" id="2.7.13.3" evidence="9"/>
<evidence type="ECO:0000313" key="9">
    <source>
        <dbReference type="EMBL" id="MFB9755243.1"/>
    </source>
</evidence>
<dbReference type="SUPFAM" id="SSF158472">
    <property type="entry name" value="HAMP domain-like"/>
    <property type="match status" value="1"/>
</dbReference>
<dbReference type="Pfam" id="PF06580">
    <property type="entry name" value="His_kinase"/>
    <property type="match status" value="1"/>
</dbReference>
<evidence type="ECO:0000256" key="4">
    <source>
        <dbReference type="ARBA" id="ARBA00022679"/>
    </source>
</evidence>
<dbReference type="GO" id="GO:0004673">
    <property type="term" value="F:protein histidine kinase activity"/>
    <property type="evidence" value="ECO:0007669"/>
    <property type="project" value="UniProtKB-EC"/>
</dbReference>
<dbReference type="Pfam" id="PF02518">
    <property type="entry name" value="HATPase_c"/>
    <property type="match status" value="1"/>
</dbReference>
<dbReference type="PANTHER" id="PTHR34220:SF7">
    <property type="entry name" value="SENSOR HISTIDINE KINASE YPDA"/>
    <property type="match status" value="1"/>
</dbReference>
<dbReference type="Gene3D" id="3.30.565.10">
    <property type="entry name" value="Histidine kinase-like ATPase, C-terminal domain"/>
    <property type="match status" value="1"/>
</dbReference>
<keyword evidence="5 9" id="KW-0418">Kinase</keyword>
<keyword evidence="3" id="KW-0597">Phosphoprotein</keyword>
<name>A0ABV5W4K6_9BACL</name>
<keyword evidence="7" id="KW-0812">Transmembrane</keyword>
<proteinExistence type="predicted"/>
<feature type="domain" description="HAMP" evidence="8">
    <location>
        <begin position="304"/>
        <end position="357"/>
    </location>
</feature>
<evidence type="ECO:0000256" key="1">
    <source>
        <dbReference type="ARBA" id="ARBA00004651"/>
    </source>
</evidence>
<keyword evidence="2" id="KW-1003">Cell membrane</keyword>
<evidence type="ECO:0000256" key="5">
    <source>
        <dbReference type="ARBA" id="ARBA00022777"/>
    </source>
</evidence>